<accession>A0A0D0DKK0</accession>
<evidence type="ECO:0000313" key="2">
    <source>
        <dbReference type="Proteomes" id="UP000054538"/>
    </source>
</evidence>
<reference evidence="1 2" key="1">
    <citation type="submission" date="2014-04" db="EMBL/GenBank/DDBJ databases">
        <authorList>
            <consortium name="DOE Joint Genome Institute"/>
            <person name="Kuo A."/>
            <person name="Kohler A."/>
            <person name="Jargeat P."/>
            <person name="Nagy L.G."/>
            <person name="Floudas D."/>
            <person name="Copeland A."/>
            <person name="Barry K.W."/>
            <person name="Cichocki N."/>
            <person name="Veneault-Fourrey C."/>
            <person name="LaButti K."/>
            <person name="Lindquist E.A."/>
            <person name="Lipzen A."/>
            <person name="Lundell T."/>
            <person name="Morin E."/>
            <person name="Murat C."/>
            <person name="Sun H."/>
            <person name="Tunlid A."/>
            <person name="Henrissat B."/>
            <person name="Grigoriev I.V."/>
            <person name="Hibbett D.S."/>
            <person name="Martin F."/>
            <person name="Nordberg H.P."/>
            <person name="Cantor M.N."/>
            <person name="Hua S.X."/>
        </authorList>
    </citation>
    <scope>NUCLEOTIDE SEQUENCE [LARGE SCALE GENOMIC DNA]</scope>
    <source>
        <strain evidence="1 2">Ve08.2h10</strain>
    </source>
</reference>
<sequence>MGLNFTTHDYRARVDSLLWKHQPQLVQIQRRPQPTSPVLSTCDSTARRCTNRARRLGKGVGLICVRGQHSSDYRISDSIMASYGPAGDDRSW</sequence>
<proteinExistence type="predicted"/>
<dbReference type="AlphaFoldDB" id="A0A0D0DKK0"/>
<dbReference type="InParanoid" id="A0A0D0DKK0"/>
<gene>
    <name evidence="1" type="ORF">PAXRUDRAFT_615738</name>
</gene>
<name>A0A0D0DKK0_9AGAM</name>
<dbReference type="EMBL" id="KN825355">
    <property type="protein sequence ID" value="KIK91733.1"/>
    <property type="molecule type" value="Genomic_DNA"/>
</dbReference>
<dbReference type="HOGENOM" id="CLU_2413947_0_0_1"/>
<evidence type="ECO:0000313" key="1">
    <source>
        <dbReference type="EMBL" id="KIK91733.1"/>
    </source>
</evidence>
<organism evidence="1 2">
    <name type="scientific">Paxillus rubicundulus Ve08.2h10</name>
    <dbReference type="NCBI Taxonomy" id="930991"/>
    <lineage>
        <taxon>Eukaryota</taxon>
        <taxon>Fungi</taxon>
        <taxon>Dikarya</taxon>
        <taxon>Basidiomycota</taxon>
        <taxon>Agaricomycotina</taxon>
        <taxon>Agaricomycetes</taxon>
        <taxon>Agaricomycetidae</taxon>
        <taxon>Boletales</taxon>
        <taxon>Paxilineae</taxon>
        <taxon>Paxillaceae</taxon>
        <taxon>Paxillus</taxon>
    </lineage>
</organism>
<reference evidence="2" key="2">
    <citation type="submission" date="2015-01" db="EMBL/GenBank/DDBJ databases">
        <title>Evolutionary Origins and Diversification of the Mycorrhizal Mutualists.</title>
        <authorList>
            <consortium name="DOE Joint Genome Institute"/>
            <consortium name="Mycorrhizal Genomics Consortium"/>
            <person name="Kohler A."/>
            <person name="Kuo A."/>
            <person name="Nagy L.G."/>
            <person name="Floudas D."/>
            <person name="Copeland A."/>
            <person name="Barry K.W."/>
            <person name="Cichocki N."/>
            <person name="Veneault-Fourrey C."/>
            <person name="LaButti K."/>
            <person name="Lindquist E.A."/>
            <person name="Lipzen A."/>
            <person name="Lundell T."/>
            <person name="Morin E."/>
            <person name="Murat C."/>
            <person name="Riley R."/>
            <person name="Ohm R."/>
            <person name="Sun H."/>
            <person name="Tunlid A."/>
            <person name="Henrissat B."/>
            <person name="Grigoriev I.V."/>
            <person name="Hibbett D.S."/>
            <person name="Martin F."/>
        </authorList>
    </citation>
    <scope>NUCLEOTIDE SEQUENCE [LARGE SCALE GENOMIC DNA]</scope>
    <source>
        <strain evidence="2">Ve08.2h10</strain>
    </source>
</reference>
<protein>
    <submittedName>
        <fullName evidence="1">Uncharacterized protein</fullName>
    </submittedName>
</protein>
<keyword evidence="2" id="KW-1185">Reference proteome</keyword>
<dbReference type="Proteomes" id="UP000054538">
    <property type="component" value="Unassembled WGS sequence"/>
</dbReference>